<keyword evidence="4" id="KW-0472">Membrane</keyword>
<organism evidence="8 9">
    <name type="scientific">Aequorivita soesokkakensis</name>
    <dbReference type="NCBI Taxonomy" id="1385699"/>
    <lineage>
        <taxon>Bacteria</taxon>
        <taxon>Pseudomonadati</taxon>
        <taxon>Bacteroidota</taxon>
        <taxon>Flavobacteriia</taxon>
        <taxon>Flavobacteriales</taxon>
        <taxon>Flavobacteriaceae</taxon>
        <taxon>Aequorivita</taxon>
    </lineage>
</organism>
<reference evidence="8 9" key="1">
    <citation type="submission" date="2016-05" db="EMBL/GenBank/DDBJ databases">
        <title>Genome sequencing of Vitellibacter soesokkakensis RSSK-12.</title>
        <authorList>
            <person name="Thevarajoo S."/>
            <person name="Selvaratnam C."/>
            <person name="Goh K.M."/>
            <person name="Chan K.-G."/>
            <person name="Chong C.S."/>
        </authorList>
    </citation>
    <scope>NUCLEOTIDE SEQUENCE [LARGE SCALE GENOMIC DNA]</scope>
    <source>
        <strain evidence="8 9">RSSK-12</strain>
    </source>
</reference>
<dbReference type="InterPro" id="IPR011990">
    <property type="entry name" value="TPR-like_helical_dom_sf"/>
</dbReference>
<evidence type="ECO:0000256" key="5">
    <source>
        <dbReference type="ARBA" id="ARBA00023237"/>
    </source>
</evidence>
<dbReference type="InterPro" id="IPR033985">
    <property type="entry name" value="SusD-like_N"/>
</dbReference>
<evidence type="ECO:0000259" key="7">
    <source>
        <dbReference type="Pfam" id="PF14322"/>
    </source>
</evidence>
<evidence type="ECO:0000313" key="8">
    <source>
        <dbReference type="EMBL" id="OAD90751.1"/>
    </source>
</evidence>
<protein>
    <submittedName>
        <fullName evidence="8">Starch-binding protein</fullName>
    </submittedName>
</protein>
<dbReference type="InterPro" id="IPR012944">
    <property type="entry name" value="SusD_RagB_dom"/>
</dbReference>
<accession>A0A1A9LDB9</accession>
<sequence length="465" mass="52150">MKTMIKKQNKTLGFFWAIIAILVFGSCEDYLEAEDPVGQINTQTVFTDENTATAAISTLYGKLRDQVLLTGNSNGLGILMGLYADELDYYGSPGESAEQFYLHQVTAPNLMVKEVWDNSYHLIYLCNAAIEGVDNSETLSQEVKAQLIGEALFVRAMVHFYLVDLFGDIPYITTTDYEQNATVARMGEQLVYEAIISDLLNAKNLLGPDYPTGERIRANNYVAAALLARVYLHSGQWQKAEEESTYVINNPAFVMETDLNREFLKESTSAILQLKPKNEGDNTLEGASFIFSSGPPPVPALNNRLVEEMEEDDLRKESWIGAVSDGANTWYFPNKYKQNLDTGTTMEYSVVLRIAELYLIRAEARGMQGNLMGAANDLNIVRTRAGLQNISVTTPEELLEAIIRERRFELFTEYGHRWFDLKRLGMAADVLADIKPGWQSTDILLPIPESELLLNPNLEPQNPGY</sequence>
<evidence type="ECO:0000256" key="2">
    <source>
        <dbReference type="ARBA" id="ARBA00006275"/>
    </source>
</evidence>
<dbReference type="Proteomes" id="UP000077552">
    <property type="component" value="Unassembled WGS sequence"/>
</dbReference>
<dbReference type="Pfam" id="PF07980">
    <property type="entry name" value="SusD_RagB"/>
    <property type="match status" value="1"/>
</dbReference>
<evidence type="ECO:0000256" key="1">
    <source>
        <dbReference type="ARBA" id="ARBA00004442"/>
    </source>
</evidence>
<dbReference type="STRING" id="1385699.A7A78_14140"/>
<dbReference type="EMBL" id="LXIE01000032">
    <property type="protein sequence ID" value="OAD90751.1"/>
    <property type="molecule type" value="Genomic_DNA"/>
</dbReference>
<comment type="similarity">
    <text evidence="2">Belongs to the SusD family.</text>
</comment>
<dbReference type="AlphaFoldDB" id="A0A1A9LDB9"/>
<feature type="domain" description="RagB/SusD" evidence="6">
    <location>
        <begin position="320"/>
        <end position="424"/>
    </location>
</feature>
<gene>
    <name evidence="8" type="ORF">A7A78_14140</name>
</gene>
<evidence type="ECO:0000259" key="6">
    <source>
        <dbReference type="Pfam" id="PF07980"/>
    </source>
</evidence>
<dbReference type="GO" id="GO:0009279">
    <property type="term" value="C:cell outer membrane"/>
    <property type="evidence" value="ECO:0007669"/>
    <property type="project" value="UniProtKB-SubCell"/>
</dbReference>
<comment type="subcellular location">
    <subcellularLocation>
        <location evidence="1">Cell outer membrane</location>
    </subcellularLocation>
</comment>
<dbReference type="SUPFAM" id="SSF48452">
    <property type="entry name" value="TPR-like"/>
    <property type="match status" value="1"/>
</dbReference>
<dbReference type="PROSITE" id="PS51257">
    <property type="entry name" value="PROKAR_LIPOPROTEIN"/>
    <property type="match status" value="1"/>
</dbReference>
<dbReference type="Gene3D" id="1.25.40.390">
    <property type="match status" value="1"/>
</dbReference>
<dbReference type="Pfam" id="PF14322">
    <property type="entry name" value="SusD-like_3"/>
    <property type="match status" value="1"/>
</dbReference>
<keyword evidence="3" id="KW-0732">Signal</keyword>
<proteinExistence type="inferred from homology"/>
<comment type="caution">
    <text evidence="8">The sequence shown here is derived from an EMBL/GenBank/DDBJ whole genome shotgun (WGS) entry which is preliminary data.</text>
</comment>
<keyword evidence="9" id="KW-1185">Reference proteome</keyword>
<dbReference type="CDD" id="cd08977">
    <property type="entry name" value="SusD"/>
    <property type="match status" value="1"/>
</dbReference>
<feature type="domain" description="SusD-like N-terminal" evidence="7">
    <location>
        <begin position="98"/>
        <end position="232"/>
    </location>
</feature>
<evidence type="ECO:0000256" key="3">
    <source>
        <dbReference type="ARBA" id="ARBA00022729"/>
    </source>
</evidence>
<evidence type="ECO:0000256" key="4">
    <source>
        <dbReference type="ARBA" id="ARBA00023136"/>
    </source>
</evidence>
<evidence type="ECO:0000313" key="9">
    <source>
        <dbReference type="Proteomes" id="UP000077552"/>
    </source>
</evidence>
<name>A0A1A9LDB9_9FLAO</name>
<keyword evidence="5" id="KW-0998">Cell outer membrane</keyword>